<keyword evidence="5 6" id="KW-0472">Membrane</keyword>
<comment type="caution">
    <text evidence="7">The sequence shown here is derived from an EMBL/GenBank/DDBJ whole genome shotgun (WGS) entry which is preliminary data.</text>
</comment>
<protein>
    <recommendedName>
        <fullName evidence="8">Flippase-like domain-containing protein</fullName>
    </recommendedName>
</protein>
<sequence>MTLRRRVKIGLRVFLIITVLTYIIIMMFTLDKQTWIALKHLQIGYLLLCFALWGVYLYMDGLRVQILSSALGKKVNIRTALAVITSGIFLAAVTPFQTGGLPVQLYILKKEDISIGKGSVILLFRGILELFIFIFVVPLIFFHYKGLLTGKITQALMRYLFVIYG</sequence>
<feature type="transmembrane region" description="Helical" evidence="6">
    <location>
        <begin position="120"/>
        <end position="142"/>
    </location>
</feature>
<evidence type="ECO:0000256" key="1">
    <source>
        <dbReference type="ARBA" id="ARBA00004651"/>
    </source>
</evidence>
<keyword evidence="4 6" id="KW-1133">Transmembrane helix</keyword>
<feature type="non-terminal residue" evidence="7">
    <location>
        <position position="165"/>
    </location>
</feature>
<dbReference type="PANTHER" id="PTHR37693">
    <property type="entry name" value="PHOSPHATIDYLGLYCEROL LYSYLTRANSFERASE"/>
    <property type="match status" value="1"/>
</dbReference>
<organism evidence="7">
    <name type="scientific">marine sediment metagenome</name>
    <dbReference type="NCBI Taxonomy" id="412755"/>
    <lineage>
        <taxon>unclassified sequences</taxon>
        <taxon>metagenomes</taxon>
        <taxon>ecological metagenomes</taxon>
    </lineage>
</organism>
<feature type="transmembrane region" description="Helical" evidence="6">
    <location>
        <begin position="80"/>
        <end position="100"/>
    </location>
</feature>
<comment type="subcellular location">
    <subcellularLocation>
        <location evidence="1">Cell membrane</location>
        <topology evidence="1">Multi-pass membrane protein</topology>
    </subcellularLocation>
</comment>
<dbReference type="EMBL" id="BARW01006486">
    <property type="protein sequence ID" value="GAI76530.1"/>
    <property type="molecule type" value="Genomic_DNA"/>
</dbReference>
<evidence type="ECO:0000256" key="5">
    <source>
        <dbReference type="ARBA" id="ARBA00023136"/>
    </source>
</evidence>
<dbReference type="PANTHER" id="PTHR37693:SF1">
    <property type="entry name" value="INTEGRAL MEMBRANE PROTEIN"/>
    <property type="match status" value="1"/>
</dbReference>
<evidence type="ECO:0000313" key="7">
    <source>
        <dbReference type="EMBL" id="GAI76530.1"/>
    </source>
</evidence>
<evidence type="ECO:0000256" key="6">
    <source>
        <dbReference type="SAM" id="Phobius"/>
    </source>
</evidence>
<dbReference type="Pfam" id="PF03706">
    <property type="entry name" value="LPG_synthase_TM"/>
    <property type="match status" value="1"/>
</dbReference>
<feature type="transmembrane region" description="Helical" evidence="6">
    <location>
        <begin position="42"/>
        <end position="59"/>
    </location>
</feature>
<evidence type="ECO:0000256" key="2">
    <source>
        <dbReference type="ARBA" id="ARBA00022475"/>
    </source>
</evidence>
<proteinExistence type="predicted"/>
<dbReference type="InterPro" id="IPR022791">
    <property type="entry name" value="L-PG_synthase/AglD"/>
</dbReference>
<keyword evidence="2" id="KW-1003">Cell membrane</keyword>
<dbReference type="NCBIfam" id="TIGR00374">
    <property type="entry name" value="flippase-like domain"/>
    <property type="match status" value="1"/>
</dbReference>
<dbReference type="GO" id="GO:0005886">
    <property type="term" value="C:plasma membrane"/>
    <property type="evidence" value="ECO:0007669"/>
    <property type="project" value="UniProtKB-SubCell"/>
</dbReference>
<evidence type="ECO:0000256" key="4">
    <source>
        <dbReference type="ARBA" id="ARBA00022989"/>
    </source>
</evidence>
<accession>X1SMF2</accession>
<gene>
    <name evidence="7" type="ORF">S12H4_13621</name>
</gene>
<dbReference type="AlphaFoldDB" id="X1SMF2"/>
<evidence type="ECO:0008006" key="8">
    <source>
        <dbReference type="Google" id="ProtNLM"/>
    </source>
</evidence>
<name>X1SMF2_9ZZZZ</name>
<keyword evidence="3 6" id="KW-0812">Transmembrane</keyword>
<evidence type="ECO:0000256" key="3">
    <source>
        <dbReference type="ARBA" id="ARBA00022692"/>
    </source>
</evidence>
<reference evidence="7" key="1">
    <citation type="journal article" date="2014" name="Front. Microbiol.">
        <title>High frequency of phylogenetically diverse reductive dehalogenase-homologous genes in deep subseafloor sedimentary metagenomes.</title>
        <authorList>
            <person name="Kawai M."/>
            <person name="Futagami T."/>
            <person name="Toyoda A."/>
            <person name="Takaki Y."/>
            <person name="Nishi S."/>
            <person name="Hori S."/>
            <person name="Arai W."/>
            <person name="Tsubouchi T."/>
            <person name="Morono Y."/>
            <person name="Uchiyama I."/>
            <person name="Ito T."/>
            <person name="Fujiyama A."/>
            <person name="Inagaki F."/>
            <person name="Takami H."/>
        </authorList>
    </citation>
    <scope>NUCLEOTIDE SEQUENCE</scope>
    <source>
        <strain evidence="7">Expedition CK06-06</strain>
    </source>
</reference>
<feature type="transmembrane region" description="Helical" evidence="6">
    <location>
        <begin position="9"/>
        <end position="30"/>
    </location>
</feature>